<reference evidence="1" key="1">
    <citation type="submission" date="2024-02" db="EMBL/GenBank/DDBJ databases">
        <title>Metagenome Assembled Genome of Zalaria obscura JY119.</title>
        <authorList>
            <person name="Vighnesh L."/>
            <person name="Jagadeeshwari U."/>
            <person name="Venkata Ramana C."/>
            <person name="Sasikala C."/>
        </authorList>
    </citation>
    <scope>NUCLEOTIDE SEQUENCE</scope>
    <source>
        <strain evidence="1">JY119</strain>
    </source>
</reference>
<sequence>MADALCGPSNALQSFKSHTSVDRSLQQDRLISRQSPAQGFRSHDPNAGILDPEFEAFQAGHPIQRDLPTFHAAQHLQQLHHASSEAHNFAEPSQAPDWAADFQRLQVSPSPALQHHQTLPQAQNVGWDGVFQNHSRQAQKAPVSSPSYSTFQSGPRYGMYGGFSGGYPQQQLPMQTQAAQQNVMDVDQFDEAAFERAFDTAREEMEAEELQNRGLLEAEQHARDENTEDSIHELALMLSLLEQHDDDFIVPHQAALFRPILSHLFERRPEQMPFAARYDINRRAEALYDRFTEIQQTAPEWASMSPKEQKLHREYMHLLPGRIETNHLAIPASNMEHDLVMQQEIQERLEAVENIPLHERVWQSMRESLYSFDEVLQTRSSDKVIQMAFAELAYNVQQTDDDQAGTFSDPLPQIEAVLHEVSQTPEVIEAREAQRAQQASLHEFQRQLREDVEARNPVSNERRLAEEIMERAREESEQEKQQNQTQDDDALAQTAAELLEKVSDNSTDKFRNSAFLGLMRKLADREVKVEGDKMVDVSQPLPIPPLPAQYLPGHYHTPPPEFVTCNVFGCNASNGVANCHWQKT</sequence>
<organism evidence="1 2">
    <name type="scientific">Zalaria obscura</name>
    <dbReference type="NCBI Taxonomy" id="2024903"/>
    <lineage>
        <taxon>Eukaryota</taxon>
        <taxon>Fungi</taxon>
        <taxon>Dikarya</taxon>
        <taxon>Ascomycota</taxon>
        <taxon>Pezizomycotina</taxon>
        <taxon>Dothideomycetes</taxon>
        <taxon>Dothideomycetidae</taxon>
        <taxon>Dothideales</taxon>
        <taxon>Zalariaceae</taxon>
        <taxon>Zalaria</taxon>
    </lineage>
</organism>
<evidence type="ECO:0000313" key="1">
    <source>
        <dbReference type="EMBL" id="KAK8196507.1"/>
    </source>
</evidence>
<proteinExistence type="predicted"/>
<protein>
    <submittedName>
        <fullName evidence="1">Uncharacterized protein</fullName>
    </submittedName>
</protein>
<gene>
    <name evidence="1" type="ORF">M8818_006672</name>
</gene>
<comment type="caution">
    <text evidence="1">The sequence shown here is derived from an EMBL/GenBank/DDBJ whole genome shotgun (WGS) entry which is preliminary data.</text>
</comment>
<evidence type="ECO:0000313" key="2">
    <source>
        <dbReference type="Proteomes" id="UP001320706"/>
    </source>
</evidence>
<dbReference type="Proteomes" id="UP001320706">
    <property type="component" value="Unassembled WGS sequence"/>
</dbReference>
<accession>A0ACC3S6H6</accession>
<name>A0ACC3S6H6_9PEZI</name>
<keyword evidence="2" id="KW-1185">Reference proteome</keyword>
<dbReference type="EMBL" id="JAMKPW020000041">
    <property type="protein sequence ID" value="KAK8196507.1"/>
    <property type="molecule type" value="Genomic_DNA"/>
</dbReference>